<organism evidence="2 3">
    <name type="scientific">Vibrio maritimus</name>
    <dbReference type="NCBI Taxonomy" id="990268"/>
    <lineage>
        <taxon>Bacteria</taxon>
        <taxon>Pseudomonadati</taxon>
        <taxon>Pseudomonadota</taxon>
        <taxon>Gammaproteobacteria</taxon>
        <taxon>Vibrionales</taxon>
        <taxon>Vibrionaceae</taxon>
        <taxon>Vibrio</taxon>
    </lineage>
</organism>
<dbReference type="EMBL" id="BBMR01000008">
    <property type="protein sequence ID" value="GAL21477.1"/>
    <property type="molecule type" value="Genomic_DNA"/>
</dbReference>
<dbReference type="PIRSF" id="PIRSF026426">
    <property type="entry name" value="DUF1499"/>
    <property type="match status" value="1"/>
</dbReference>
<evidence type="ECO:0000256" key="1">
    <source>
        <dbReference type="SAM" id="SignalP"/>
    </source>
</evidence>
<sequence length="151" mass="16991">MTKTIMTKAKLLTLSSIVFLTACGAGYKTTTDRTDEPCGDSPRCVSTQDSREEFNLAPFKLAPDTNINQIETVALSFDNAEVAAIDDNYLRVEYTSSVFRYVDDMEVKIQDGELRVRSEARIGYYDFDVNRKRVEAFRAKLIETGLIIANP</sequence>
<dbReference type="PANTHER" id="PTHR34801">
    <property type="entry name" value="EXPRESSED PROTEIN"/>
    <property type="match status" value="1"/>
</dbReference>
<keyword evidence="1" id="KW-0732">Signal</keyword>
<keyword evidence="3" id="KW-1185">Reference proteome</keyword>
<comment type="caution">
    <text evidence="2">The sequence shown here is derived from an EMBL/GenBank/DDBJ whole genome shotgun (WGS) entry which is preliminary data.</text>
</comment>
<feature type="chain" id="PRO_5001864662" description="DUF1499 domain-containing protein" evidence="1">
    <location>
        <begin position="25"/>
        <end position="151"/>
    </location>
</feature>
<accession>A0A090SQ48</accession>
<feature type="signal peptide" evidence="1">
    <location>
        <begin position="1"/>
        <end position="24"/>
    </location>
</feature>
<reference evidence="2 3" key="1">
    <citation type="submission" date="2014-09" db="EMBL/GenBank/DDBJ databases">
        <title>Vibrio maritimus JCM 19235. (C45) whole genome shotgun sequence.</title>
        <authorList>
            <person name="Sawabe T."/>
            <person name="Meirelles P."/>
            <person name="Nakanishi M."/>
            <person name="Sayaka M."/>
            <person name="Hattori M."/>
            <person name="Ohkuma M."/>
        </authorList>
    </citation>
    <scope>NUCLEOTIDE SEQUENCE [LARGE SCALE GENOMIC DNA]</scope>
    <source>
        <strain evidence="3">JCM19235</strain>
    </source>
</reference>
<dbReference type="STRING" id="990268.JCM19235_4959"/>
<protein>
    <recommendedName>
        <fullName evidence="4">DUF1499 domain-containing protein</fullName>
    </recommendedName>
</protein>
<dbReference type="PANTHER" id="PTHR34801:SF6">
    <property type="entry name" value="SLL1620 PROTEIN"/>
    <property type="match status" value="1"/>
</dbReference>
<dbReference type="Proteomes" id="UP000029228">
    <property type="component" value="Unassembled WGS sequence"/>
</dbReference>
<dbReference type="PROSITE" id="PS51257">
    <property type="entry name" value="PROKAR_LIPOPROTEIN"/>
    <property type="match status" value="1"/>
</dbReference>
<evidence type="ECO:0000313" key="3">
    <source>
        <dbReference type="Proteomes" id="UP000029228"/>
    </source>
</evidence>
<dbReference type="Pfam" id="PF07386">
    <property type="entry name" value="DUF1499"/>
    <property type="match status" value="1"/>
</dbReference>
<dbReference type="InterPro" id="IPR010865">
    <property type="entry name" value="DUF1499"/>
</dbReference>
<evidence type="ECO:0008006" key="4">
    <source>
        <dbReference type="Google" id="ProtNLM"/>
    </source>
</evidence>
<gene>
    <name evidence="2" type="ORF">JCM19235_4959</name>
</gene>
<evidence type="ECO:0000313" key="2">
    <source>
        <dbReference type="EMBL" id="GAL21477.1"/>
    </source>
</evidence>
<name>A0A090SQ48_9VIBR</name>
<dbReference type="AlphaFoldDB" id="A0A090SQ48"/>
<proteinExistence type="predicted"/>